<evidence type="ECO:0000256" key="12">
    <source>
        <dbReference type="ARBA" id="ARBA00034430"/>
    </source>
</evidence>
<proteinExistence type="inferred from homology"/>
<keyword evidence="3" id="KW-0813">Transport</keyword>
<protein>
    <recommendedName>
        <fullName evidence="16">Integral membrane protein</fullName>
    </recommendedName>
</protein>
<gene>
    <name evidence="14" type="ORF">A9P98_01590</name>
</gene>
<comment type="similarity">
    <text evidence="2">Belongs to the TMEM175 family.</text>
</comment>
<organism evidence="14 15">
    <name type="scientific">Cylindrospermopsis raciborskii CS-505</name>
    <dbReference type="NCBI Taxonomy" id="533240"/>
    <lineage>
        <taxon>Bacteria</taxon>
        <taxon>Bacillati</taxon>
        <taxon>Cyanobacteriota</taxon>
        <taxon>Cyanophyceae</taxon>
        <taxon>Nostocales</taxon>
        <taxon>Aphanizomenonaceae</taxon>
        <taxon>Cylindrospermopsis</taxon>
    </lineage>
</organism>
<evidence type="ECO:0000256" key="9">
    <source>
        <dbReference type="ARBA" id="ARBA00023065"/>
    </source>
</evidence>
<dbReference type="InterPro" id="IPR010617">
    <property type="entry name" value="TMEM175-like"/>
</dbReference>
<evidence type="ECO:0000256" key="10">
    <source>
        <dbReference type="ARBA" id="ARBA00023136"/>
    </source>
</evidence>
<evidence type="ECO:0000256" key="4">
    <source>
        <dbReference type="ARBA" id="ARBA00022538"/>
    </source>
</evidence>
<feature type="transmembrane region" description="Helical" evidence="13">
    <location>
        <begin position="84"/>
        <end position="105"/>
    </location>
</feature>
<feature type="transmembrane region" description="Helical" evidence="13">
    <location>
        <begin position="125"/>
        <end position="146"/>
    </location>
</feature>
<sequence>MEIFEKSMDKEKLGGLIDAIYAIAMTLLVLELPKPESTTGIGELIRESSKFLIDYGLAFIILFAFWYNQRRINDLVVRHQRSTLWINGLSLMIVCILPFATTLLYNFGQRTSWIGQFNLGAVVDIVFVTVCLSIDGLIHLNLAIINHTRSYSQEHYQKVFQIMHSRRIATIVLILSLLISFALPVPNRVSLIVLPILLIFETEIADKVSQVWTWFHKKK</sequence>
<evidence type="ECO:0008006" key="16">
    <source>
        <dbReference type="Google" id="ProtNLM"/>
    </source>
</evidence>
<feature type="transmembrane region" description="Helical" evidence="13">
    <location>
        <begin position="12"/>
        <end position="30"/>
    </location>
</feature>
<comment type="catalytic activity">
    <reaction evidence="12">
        <text>K(+)(in) = K(+)(out)</text>
        <dbReference type="Rhea" id="RHEA:29463"/>
        <dbReference type="ChEBI" id="CHEBI:29103"/>
    </reaction>
</comment>
<comment type="subcellular location">
    <subcellularLocation>
        <location evidence="1">Membrane</location>
        <topology evidence="1">Multi-pass membrane protein</topology>
    </subcellularLocation>
</comment>
<keyword evidence="8 13" id="KW-1133">Transmembrane helix</keyword>
<keyword evidence="10 13" id="KW-0472">Membrane</keyword>
<dbReference type="Proteomes" id="UP000093903">
    <property type="component" value="Unassembled WGS sequence"/>
</dbReference>
<evidence type="ECO:0000256" key="3">
    <source>
        <dbReference type="ARBA" id="ARBA00022448"/>
    </source>
</evidence>
<dbReference type="GO" id="GO:0016020">
    <property type="term" value="C:membrane"/>
    <property type="evidence" value="ECO:0007669"/>
    <property type="project" value="UniProtKB-SubCell"/>
</dbReference>
<dbReference type="GO" id="GO:0015252">
    <property type="term" value="F:proton channel activity"/>
    <property type="evidence" value="ECO:0007669"/>
    <property type="project" value="InterPro"/>
</dbReference>
<evidence type="ECO:0000313" key="15">
    <source>
        <dbReference type="Proteomes" id="UP000093903"/>
    </source>
</evidence>
<feature type="transmembrane region" description="Helical" evidence="13">
    <location>
        <begin position="167"/>
        <end position="185"/>
    </location>
</feature>
<evidence type="ECO:0000313" key="14">
    <source>
        <dbReference type="EMBL" id="OBU75141.1"/>
    </source>
</evidence>
<evidence type="ECO:0000256" key="5">
    <source>
        <dbReference type="ARBA" id="ARBA00022692"/>
    </source>
</evidence>
<evidence type="ECO:0000256" key="7">
    <source>
        <dbReference type="ARBA" id="ARBA00022958"/>
    </source>
</evidence>
<keyword evidence="9" id="KW-0406">Ion transport</keyword>
<evidence type="ECO:0000256" key="6">
    <source>
        <dbReference type="ARBA" id="ARBA00022826"/>
    </source>
</evidence>
<feature type="transmembrane region" description="Helical" evidence="13">
    <location>
        <begin position="50"/>
        <end position="68"/>
    </location>
</feature>
<evidence type="ECO:0000256" key="2">
    <source>
        <dbReference type="ARBA" id="ARBA00006920"/>
    </source>
</evidence>
<evidence type="ECO:0000256" key="1">
    <source>
        <dbReference type="ARBA" id="ARBA00004141"/>
    </source>
</evidence>
<dbReference type="EMBL" id="LYXA01000001">
    <property type="protein sequence ID" value="OBU75141.1"/>
    <property type="molecule type" value="Genomic_DNA"/>
</dbReference>
<evidence type="ECO:0000256" key="11">
    <source>
        <dbReference type="ARBA" id="ARBA00023303"/>
    </source>
</evidence>
<dbReference type="AlphaFoldDB" id="A0A853M7S0"/>
<reference evidence="14 15" key="1">
    <citation type="submission" date="2016-05" db="EMBL/GenBank/DDBJ databases">
        <title>First complete genome of the cyanobacterium Cylindrospermopsis raciborskii CS505, containing a circular chromosome and a single extrachromosomal element.</title>
        <authorList>
            <person name="Fuentes J."/>
            <person name="Tamames J."/>
            <person name="Allen E."/>
            <person name="Plominski A."/>
            <person name="Vasquez M."/>
        </authorList>
    </citation>
    <scope>NUCLEOTIDE SEQUENCE [LARGE SCALE GENOMIC DNA]</scope>
    <source>
        <strain evidence="14 15">CS505</strain>
    </source>
</reference>
<dbReference type="RefSeq" id="WP_006276163.1">
    <property type="nucleotide sequence ID" value="NZ_ACYA01000008.1"/>
</dbReference>
<keyword evidence="4" id="KW-0633">Potassium transport</keyword>
<keyword evidence="7" id="KW-0630">Potassium</keyword>
<keyword evidence="6" id="KW-0631">Potassium channel</keyword>
<evidence type="ECO:0000256" key="13">
    <source>
        <dbReference type="SAM" id="Phobius"/>
    </source>
</evidence>
<keyword evidence="5 13" id="KW-0812">Transmembrane</keyword>
<name>A0A853M7S0_9CYAN</name>
<dbReference type="Pfam" id="PF06736">
    <property type="entry name" value="TMEM175"/>
    <property type="match status" value="1"/>
</dbReference>
<accession>A0A853M7S0</accession>
<evidence type="ECO:0000256" key="8">
    <source>
        <dbReference type="ARBA" id="ARBA00022989"/>
    </source>
</evidence>
<comment type="caution">
    <text evidence="14">The sequence shown here is derived from an EMBL/GenBank/DDBJ whole genome shotgun (WGS) entry which is preliminary data.</text>
</comment>
<dbReference type="GO" id="GO:0005267">
    <property type="term" value="F:potassium channel activity"/>
    <property type="evidence" value="ECO:0007669"/>
    <property type="project" value="UniProtKB-KW"/>
</dbReference>
<keyword evidence="11" id="KW-0407">Ion channel</keyword>